<dbReference type="InterPro" id="IPR036188">
    <property type="entry name" value="FAD/NAD-bd_sf"/>
</dbReference>
<dbReference type="SUPFAM" id="SSF51905">
    <property type="entry name" value="FAD/NAD(P)-binding domain"/>
    <property type="match status" value="1"/>
</dbReference>
<evidence type="ECO:0000259" key="7">
    <source>
        <dbReference type="Pfam" id="PF16901"/>
    </source>
</evidence>
<dbReference type="PRINTS" id="PR01001">
    <property type="entry name" value="FADG3PDH"/>
</dbReference>
<feature type="domain" description="FAD dependent oxidoreductase" evidence="6">
    <location>
        <begin position="19"/>
        <end position="371"/>
    </location>
</feature>
<dbReference type="Gene3D" id="3.50.50.60">
    <property type="entry name" value="FAD/NAD(P)-binding domain"/>
    <property type="match status" value="1"/>
</dbReference>
<dbReference type="PROSITE" id="PS00978">
    <property type="entry name" value="FAD_G3PDH_2"/>
    <property type="match status" value="1"/>
</dbReference>
<evidence type="ECO:0000256" key="5">
    <source>
        <dbReference type="ARBA" id="ARBA00023002"/>
    </source>
</evidence>
<evidence type="ECO:0000313" key="8">
    <source>
        <dbReference type="EMBL" id="NUB45569.1"/>
    </source>
</evidence>
<evidence type="ECO:0000256" key="1">
    <source>
        <dbReference type="ARBA" id="ARBA00001974"/>
    </source>
</evidence>
<comment type="cofactor">
    <cofactor evidence="1">
        <name>FAD</name>
        <dbReference type="ChEBI" id="CHEBI:57692"/>
    </cofactor>
</comment>
<organism evidence="8 9">
    <name type="scientific">Fertoeibacter niger</name>
    <dbReference type="NCBI Taxonomy" id="2656921"/>
    <lineage>
        <taxon>Bacteria</taxon>
        <taxon>Pseudomonadati</taxon>
        <taxon>Pseudomonadota</taxon>
        <taxon>Alphaproteobacteria</taxon>
        <taxon>Rhodobacterales</taxon>
        <taxon>Paracoccaceae</taxon>
        <taxon>Fertoeibacter</taxon>
    </lineage>
</organism>
<protein>
    <submittedName>
        <fullName evidence="8">Glycerol-3-phosphate dehydrogenase/oxidase</fullName>
    </submittedName>
</protein>
<dbReference type="InterPro" id="IPR006076">
    <property type="entry name" value="FAD-dep_OxRdtase"/>
</dbReference>
<dbReference type="InterPro" id="IPR031656">
    <property type="entry name" value="DAO_C"/>
</dbReference>
<reference evidence="8" key="1">
    <citation type="submission" date="2020-05" db="EMBL/GenBank/DDBJ databases">
        <title>Fertoebacter nigrum gen. nov., sp. nov., a new member of the family Rhodobacteraceae.</title>
        <authorList>
            <person name="Szuroczki S."/>
            <person name="Abbaszade G."/>
            <person name="Buni D."/>
            <person name="Schumann P."/>
            <person name="Toth E."/>
        </authorList>
    </citation>
    <scope>NUCLEOTIDE SEQUENCE</scope>
    <source>
        <strain evidence="8">RG-N-1a</strain>
    </source>
</reference>
<dbReference type="InterPro" id="IPR000447">
    <property type="entry name" value="G3P_DH_FAD-dep"/>
</dbReference>
<proteinExistence type="inferred from homology"/>
<feature type="domain" description="Alpha-glycerophosphate oxidase C-terminal" evidence="7">
    <location>
        <begin position="417"/>
        <end position="533"/>
    </location>
</feature>
<evidence type="ECO:0000259" key="6">
    <source>
        <dbReference type="Pfam" id="PF01266"/>
    </source>
</evidence>
<evidence type="ECO:0000256" key="3">
    <source>
        <dbReference type="ARBA" id="ARBA00022630"/>
    </source>
</evidence>
<comment type="caution">
    <text evidence="8">The sequence shown here is derived from an EMBL/GenBank/DDBJ whole genome shotgun (WGS) entry which is preliminary data.</text>
</comment>
<evidence type="ECO:0000256" key="2">
    <source>
        <dbReference type="ARBA" id="ARBA00007330"/>
    </source>
</evidence>
<dbReference type="Gene3D" id="1.10.8.870">
    <property type="entry name" value="Alpha-glycerophosphate oxidase, cap domain"/>
    <property type="match status" value="1"/>
</dbReference>
<accession>A0A8X8H3C8</accession>
<gene>
    <name evidence="8" type="ORF">GEU84_014310</name>
</gene>
<dbReference type="Pfam" id="PF01266">
    <property type="entry name" value="DAO"/>
    <property type="match status" value="1"/>
</dbReference>
<dbReference type="AlphaFoldDB" id="A0A8X8H3C8"/>
<dbReference type="EMBL" id="WHUT02000008">
    <property type="protein sequence ID" value="NUB45569.1"/>
    <property type="molecule type" value="Genomic_DNA"/>
</dbReference>
<keyword evidence="9" id="KW-1185">Reference proteome</keyword>
<keyword evidence="5" id="KW-0560">Oxidoreductase</keyword>
<dbReference type="GO" id="GO:0046168">
    <property type="term" value="P:glycerol-3-phosphate catabolic process"/>
    <property type="evidence" value="ECO:0007669"/>
    <property type="project" value="TreeGrafter"/>
</dbReference>
<keyword evidence="4" id="KW-0274">FAD</keyword>
<evidence type="ECO:0000256" key="4">
    <source>
        <dbReference type="ARBA" id="ARBA00022827"/>
    </source>
</evidence>
<comment type="similarity">
    <text evidence="2">Belongs to the FAD-dependent glycerol-3-phosphate dehydrogenase family.</text>
</comment>
<dbReference type="Pfam" id="PF16901">
    <property type="entry name" value="DAO_C"/>
    <property type="match status" value="1"/>
</dbReference>
<dbReference type="PANTHER" id="PTHR11985">
    <property type="entry name" value="GLYCEROL-3-PHOSPHATE DEHYDROGENASE"/>
    <property type="match status" value="1"/>
</dbReference>
<dbReference type="GO" id="GO:0004368">
    <property type="term" value="F:glycerol-3-phosphate dehydrogenase (quinone) activity"/>
    <property type="evidence" value="ECO:0007669"/>
    <property type="project" value="InterPro"/>
</dbReference>
<sequence length="561" mass="60111">MSDARQERIDRITANPAFDVIVVGGGINGIGVFHDLAHQGLRVLLVEMSDFCSGCSAAPSRMIHGGLRYLENGEISLVRESLIERDRLLRNAPHLVRPLPTTIPIDRFASGLANAALGFLGFTGRPRPRGALPIKLGLALYDAITGRRRVLPRHRFRGRMATRAAFPDLRPDLRFSATYHDAWISHPERLGLELIGDASAQNAGAVALNYARLTHGARGLVLTDSETGQTLPVSARMIVNATGAWIDDTAASLGARLNERLVSGTKGSHLILDNPALAAALNGHMIYFENADGRVCIVFPYLGRVLAGSTDLRVNEAGRTACSPQERDYILAAIGALFPGVPINAAQIVYSYAGIRPLPVSDADFTGRISRGHAVRRLGGAVPQIGMVGGKWTTYRAFAEDTVDLVLADLGLARSVSTRDLPIGGGAGYGPGLVENLTLHHGLSDHRAAHLADLYGSRAAAVATFCTGQDDPLPGVPMTAGEVVWAIRHEHACHLADVLQRRSPLAIRGQLSLPLISATARVMARECGWSDARTTAEITRFLSDLETYHGVRLTQPEGALP</sequence>
<name>A0A8X8H3C8_9RHOB</name>
<dbReference type="InterPro" id="IPR038299">
    <property type="entry name" value="DAO_C_sf"/>
</dbReference>
<evidence type="ECO:0000313" key="9">
    <source>
        <dbReference type="Proteomes" id="UP000484076"/>
    </source>
</evidence>
<dbReference type="RefSeq" id="WP_152827253.1">
    <property type="nucleotide sequence ID" value="NZ_WHUT02000008.1"/>
</dbReference>
<dbReference type="PANTHER" id="PTHR11985:SF15">
    <property type="entry name" value="GLYCEROL-3-PHOSPHATE DEHYDROGENASE, MITOCHONDRIAL"/>
    <property type="match status" value="1"/>
</dbReference>
<dbReference type="Proteomes" id="UP000484076">
    <property type="component" value="Unassembled WGS sequence"/>
</dbReference>
<dbReference type="Gene3D" id="3.30.9.10">
    <property type="entry name" value="D-Amino Acid Oxidase, subunit A, domain 2"/>
    <property type="match status" value="1"/>
</dbReference>
<keyword evidence="3" id="KW-0285">Flavoprotein</keyword>